<dbReference type="InterPro" id="IPR024087">
    <property type="entry name" value="Creatininase-like_sf"/>
</dbReference>
<dbReference type="GO" id="GO:0009231">
    <property type="term" value="P:riboflavin biosynthetic process"/>
    <property type="evidence" value="ECO:0007669"/>
    <property type="project" value="TreeGrafter"/>
</dbReference>
<evidence type="ECO:0000313" key="6">
    <source>
        <dbReference type="EMBL" id="BCI63542.1"/>
    </source>
</evidence>
<keyword evidence="7" id="KW-1185">Reference proteome</keyword>
<dbReference type="InterPro" id="IPR003785">
    <property type="entry name" value="Creatininase/forma_Hydrolase"/>
</dbReference>
<dbReference type="Pfam" id="PF02633">
    <property type="entry name" value="Creatininase"/>
    <property type="match status" value="1"/>
</dbReference>
<sequence>MDRKKIDLTISCYGKTKDEKYDVVILPWGAIEPHNFHLPYLTDCILPHDIAVDAAQLARERAGIHCMVMPPVPFGAHNPGQRDLPFCIHTRQITRQYILEDIAASLYNQGIRRLVILGGHGGNDFKGMIRDLYIDYPDFLILATNWFEIISGKDFFEAEIDDHAGESETSVMMYYHPELVKLSEAGYGEVKNFAIPSLNKKIAWTPRHWDKASTDSGIGNPRKASVEKGRDYAHAIVEKLADLFIDITKHKLY</sequence>
<reference evidence="7" key="1">
    <citation type="submission" date="2020-07" db="EMBL/GenBank/DDBJ databases">
        <title>Complete genome sequencing of Coprobacter sp. strain 2CBH44.</title>
        <authorList>
            <person name="Sakamoto M."/>
            <person name="Murakami T."/>
            <person name="Mori H."/>
        </authorList>
    </citation>
    <scope>NUCLEOTIDE SEQUENCE [LARGE SCALE GENOMIC DNA]</scope>
    <source>
        <strain evidence="7">2CBH44</strain>
    </source>
</reference>
<comment type="cofactor">
    <cofactor evidence="1">
        <name>Zn(2+)</name>
        <dbReference type="ChEBI" id="CHEBI:29105"/>
    </cofactor>
</comment>
<dbReference type="Gene3D" id="3.40.50.10310">
    <property type="entry name" value="Creatininase"/>
    <property type="match status" value="1"/>
</dbReference>
<dbReference type="PANTHER" id="PTHR35005:SF1">
    <property type="entry name" value="2-AMINO-5-FORMYLAMINO-6-RIBOSYLAMINOPYRIMIDIN-4(3H)-ONE 5'-MONOPHOSPHATE DEFORMYLASE"/>
    <property type="match status" value="1"/>
</dbReference>
<dbReference type="Proteomes" id="UP000594042">
    <property type="component" value="Chromosome"/>
</dbReference>
<evidence type="ECO:0000256" key="2">
    <source>
        <dbReference type="ARBA" id="ARBA00022723"/>
    </source>
</evidence>
<dbReference type="SUPFAM" id="SSF102215">
    <property type="entry name" value="Creatininase"/>
    <property type="match status" value="1"/>
</dbReference>
<evidence type="ECO:0000313" key="7">
    <source>
        <dbReference type="Proteomes" id="UP000594042"/>
    </source>
</evidence>
<dbReference type="PANTHER" id="PTHR35005">
    <property type="entry name" value="3-DEHYDRO-SCYLLO-INOSOSE HYDROLASE"/>
    <property type="match status" value="1"/>
</dbReference>
<evidence type="ECO:0000256" key="1">
    <source>
        <dbReference type="ARBA" id="ARBA00001947"/>
    </source>
</evidence>
<evidence type="ECO:0000256" key="5">
    <source>
        <dbReference type="ARBA" id="ARBA00024029"/>
    </source>
</evidence>
<dbReference type="GO" id="GO:0046872">
    <property type="term" value="F:metal ion binding"/>
    <property type="evidence" value="ECO:0007669"/>
    <property type="project" value="UniProtKB-KW"/>
</dbReference>
<dbReference type="RefSeq" id="WP_200754696.1">
    <property type="nucleotide sequence ID" value="NZ_AP023322.1"/>
</dbReference>
<organism evidence="6 7">
    <name type="scientific">Coprobacter secundus subsp. similis</name>
    <dbReference type="NCBI Taxonomy" id="2751153"/>
    <lineage>
        <taxon>Bacteria</taxon>
        <taxon>Pseudomonadati</taxon>
        <taxon>Bacteroidota</taxon>
        <taxon>Bacteroidia</taxon>
        <taxon>Bacteroidales</taxon>
        <taxon>Barnesiellaceae</taxon>
        <taxon>Coprobacter</taxon>
    </lineage>
</organism>
<gene>
    <name evidence="6" type="ORF">Cop2CBH44_18950</name>
</gene>
<keyword evidence="2" id="KW-0479">Metal-binding</keyword>
<protein>
    <submittedName>
        <fullName evidence="6">Amidase</fullName>
    </submittedName>
</protein>
<name>A0A7G1HXK8_9BACT</name>
<evidence type="ECO:0000256" key="3">
    <source>
        <dbReference type="ARBA" id="ARBA00022801"/>
    </source>
</evidence>
<proteinExistence type="inferred from homology"/>
<keyword evidence="4" id="KW-0862">Zinc</keyword>
<dbReference type="AlphaFoldDB" id="A0A7G1HXK8"/>
<dbReference type="EMBL" id="AP023322">
    <property type="protein sequence ID" value="BCI63542.1"/>
    <property type="molecule type" value="Genomic_DNA"/>
</dbReference>
<dbReference type="GO" id="GO:0016811">
    <property type="term" value="F:hydrolase activity, acting on carbon-nitrogen (but not peptide) bonds, in linear amides"/>
    <property type="evidence" value="ECO:0007669"/>
    <property type="project" value="TreeGrafter"/>
</dbReference>
<dbReference type="KEGG" id="copr:Cop2CBH44_18950"/>
<keyword evidence="3" id="KW-0378">Hydrolase</keyword>
<accession>A0A7G1HXK8</accession>
<comment type="similarity">
    <text evidence="5">Belongs to the creatininase superfamily.</text>
</comment>
<evidence type="ECO:0000256" key="4">
    <source>
        <dbReference type="ARBA" id="ARBA00022833"/>
    </source>
</evidence>